<evidence type="ECO:0000313" key="2">
    <source>
        <dbReference type="Proteomes" id="UP000683360"/>
    </source>
</evidence>
<protein>
    <recommendedName>
        <fullName evidence="3">EB domain-containing protein</fullName>
    </recommendedName>
</protein>
<name>A0A8S3QKR9_MYTED</name>
<accession>A0A8S3QKR9</accession>
<dbReference type="Proteomes" id="UP000683360">
    <property type="component" value="Unassembled WGS sequence"/>
</dbReference>
<evidence type="ECO:0000313" key="1">
    <source>
        <dbReference type="EMBL" id="CAG2196012.1"/>
    </source>
</evidence>
<keyword evidence="2" id="KW-1185">Reference proteome</keyword>
<reference evidence="1" key="1">
    <citation type="submission" date="2021-03" db="EMBL/GenBank/DDBJ databases">
        <authorList>
            <person name="Bekaert M."/>
        </authorList>
    </citation>
    <scope>NUCLEOTIDE SEQUENCE</scope>
</reference>
<proteinExistence type="predicted"/>
<evidence type="ECO:0008006" key="3">
    <source>
        <dbReference type="Google" id="ProtNLM"/>
    </source>
</evidence>
<organism evidence="1 2">
    <name type="scientific">Mytilus edulis</name>
    <name type="common">Blue mussel</name>
    <dbReference type="NCBI Taxonomy" id="6550"/>
    <lineage>
        <taxon>Eukaryota</taxon>
        <taxon>Metazoa</taxon>
        <taxon>Spiralia</taxon>
        <taxon>Lophotrochozoa</taxon>
        <taxon>Mollusca</taxon>
        <taxon>Bivalvia</taxon>
        <taxon>Autobranchia</taxon>
        <taxon>Pteriomorphia</taxon>
        <taxon>Mytilida</taxon>
        <taxon>Mytiloidea</taxon>
        <taxon>Mytilidae</taxon>
        <taxon>Mytilinae</taxon>
        <taxon>Mytilus</taxon>
    </lineage>
</organism>
<sequence length="197" mass="21061">MCLLLLDNSNAACDATASKCQCKSAHFVSKKTGACKLVVPALDGAYEASDSASEQCAVDNSECRNVGTDKCLCKATHYVKEPLVQSNAEIAAGFKCLCKTNNFENKDVTCAARIKPNIACTAAGQCVTHATCDTTDTDKCVCDASYTPSPIIIPTMCKLKSKCKSYSHNKQVEEVNIHLRSKAVEARTSAPLLARII</sequence>
<gene>
    <name evidence="1" type="ORF">MEDL_10928</name>
</gene>
<comment type="caution">
    <text evidence="1">The sequence shown here is derived from an EMBL/GenBank/DDBJ whole genome shotgun (WGS) entry which is preliminary data.</text>
</comment>
<dbReference type="OrthoDB" id="6072984at2759"/>
<dbReference type="AlphaFoldDB" id="A0A8S3QKR9"/>
<dbReference type="EMBL" id="CAJPWZ010000542">
    <property type="protein sequence ID" value="CAG2196012.1"/>
    <property type="molecule type" value="Genomic_DNA"/>
</dbReference>